<evidence type="ECO:0000313" key="9">
    <source>
        <dbReference type="EMBL" id="PYE78246.1"/>
    </source>
</evidence>
<keyword evidence="3" id="KW-0472">Membrane</keyword>
<evidence type="ECO:0000256" key="2">
    <source>
        <dbReference type="ARBA" id="ARBA00022729"/>
    </source>
</evidence>
<organism evidence="9 10">
    <name type="scientific">Xylophilus ampelinus</name>
    <dbReference type="NCBI Taxonomy" id="54067"/>
    <lineage>
        <taxon>Bacteria</taxon>
        <taxon>Pseudomonadati</taxon>
        <taxon>Pseudomonadota</taxon>
        <taxon>Betaproteobacteria</taxon>
        <taxon>Burkholderiales</taxon>
        <taxon>Xylophilus</taxon>
    </lineage>
</organism>
<proteinExistence type="predicted"/>
<feature type="region of interest" description="Disordered" evidence="7">
    <location>
        <begin position="53"/>
        <end position="105"/>
    </location>
</feature>
<keyword evidence="4" id="KW-0564">Palmitate</keyword>
<keyword evidence="5" id="KW-0998">Cell outer membrane</keyword>
<dbReference type="PROSITE" id="PS51257">
    <property type="entry name" value="PROKAR_LIPOPROTEIN"/>
    <property type="match status" value="1"/>
</dbReference>
<evidence type="ECO:0000256" key="4">
    <source>
        <dbReference type="ARBA" id="ARBA00023139"/>
    </source>
</evidence>
<evidence type="ECO:0000256" key="8">
    <source>
        <dbReference type="SAM" id="SignalP"/>
    </source>
</evidence>
<feature type="compositionally biased region" description="Low complexity" evidence="7">
    <location>
        <begin position="61"/>
        <end position="81"/>
    </location>
</feature>
<comment type="caution">
    <text evidence="9">The sequence shown here is derived from an EMBL/GenBank/DDBJ whole genome shotgun (WGS) entry which is preliminary data.</text>
</comment>
<evidence type="ECO:0000313" key="10">
    <source>
        <dbReference type="Proteomes" id="UP000247540"/>
    </source>
</evidence>
<dbReference type="Proteomes" id="UP000247540">
    <property type="component" value="Unassembled WGS sequence"/>
</dbReference>
<evidence type="ECO:0000256" key="1">
    <source>
        <dbReference type="ARBA" id="ARBA00004459"/>
    </source>
</evidence>
<keyword evidence="6 9" id="KW-0449">Lipoprotein</keyword>
<sequence length="105" mass="10690">MLKVHGILVRALVLAGSAAALSGCGQKGPLLFPQGPAAANRATLVETLKFRVTGDPQQRKAASGTPAAPTTSAAPATPPTTEQSYDLMMVPESTMPSVTAPHNTP</sequence>
<dbReference type="OrthoDB" id="8550022at2"/>
<evidence type="ECO:0000256" key="3">
    <source>
        <dbReference type="ARBA" id="ARBA00023136"/>
    </source>
</evidence>
<evidence type="ECO:0000256" key="6">
    <source>
        <dbReference type="ARBA" id="ARBA00023288"/>
    </source>
</evidence>
<dbReference type="GO" id="GO:0009279">
    <property type="term" value="C:cell outer membrane"/>
    <property type="evidence" value="ECO:0007669"/>
    <property type="project" value="UniProtKB-SubCell"/>
</dbReference>
<feature type="chain" id="PRO_5016344295" evidence="8">
    <location>
        <begin position="23"/>
        <end position="105"/>
    </location>
</feature>
<dbReference type="EMBL" id="QJTC01000008">
    <property type="protein sequence ID" value="PYE78246.1"/>
    <property type="molecule type" value="Genomic_DNA"/>
</dbReference>
<reference evidence="9 10" key="1">
    <citation type="submission" date="2018-06" db="EMBL/GenBank/DDBJ databases">
        <title>Genomic Encyclopedia of Type Strains, Phase III (KMG-III): the genomes of soil and plant-associated and newly described type strains.</title>
        <authorList>
            <person name="Whitman W."/>
        </authorList>
    </citation>
    <scope>NUCLEOTIDE SEQUENCE [LARGE SCALE GENOMIC DNA]</scope>
    <source>
        <strain evidence="9 10">CECT 7646</strain>
    </source>
</reference>
<dbReference type="NCBIfam" id="NF047847">
    <property type="entry name" value="SS_mature_LptM"/>
    <property type="match status" value="1"/>
</dbReference>
<name>A0A318SHC2_9BURK</name>
<gene>
    <name evidence="9" type="ORF">DFQ15_10835</name>
</gene>
<dbReference type="Pfam" id="PF13627">
    <property type="entry name" value="LptM_cons"/>
    <property type="match status" value="1"/>
</dbReference>
<feature type="signal peptide" evidence="8">
    <location>
        <begin position="1"/>
        <end position="22"/>
    </location>
</feature>
<evidence type="ECO:0000256" key="5">
    <source>
        <dbReference type="ARBA" id="ARBA00023237"/>
    </source>
</evidence>
<comment type="subcellular location">
    <subcellularLocation>
        <location evidence="1">Cell outer membrane</location>
        <topology evidence="1">Lipid-anchor</topology>
    </subcellularLocation>
</comment>
<dbReference type="InterPro" id="IPR032831">
    <property type="entry name" value="LptM_cons"/>
</dbReference>
<keyword evidence="2 8" id="KW-0732">Signal</keyword>
<evidence type="ECO:0000256" key="7">
    <source>
        <dbReference type="SAM" id="MobiDB-lite"/>
    </source>
</evidence>
<dbReference type="AlphaFoldDB" id="A0A318SHC2"/>
<feature type="compositionally biased region" description="Polar residues" evidence="7">
    <location>
        <begin position="94"/>
        <end position="105"/>
    </location>
</feature>
<protein>
    <submittedName>
        <fullName evidence="9">Putative lipoprotein</fullName>
    </submittedName>
</protein>
<keyword evidence="10" id="KW-1185">Reference proteome</keyword>
<accession>A0A318SHC2</accession>